<evidence type="ECO:0000313" key="2">
    <source>
        <dbReference type="Proteomes" id="UP000075663"/>
    </source>
</evidence>
<gene>
    <name evidence="1" type="ORF">AWW67_03470</name>
</gene>
<dbReference type="STRING" id="1914963.AWW67_03470"/>
<name>A0A150XZU7_9BACT</name>
<comment type="caution">
    <text evidence="1">The sequence shown here is derived from an EMBL/GenBank/DDBJ whole genome shotgun (WGS) entry which is preliminary data.</text>
</comment>
<protein>
    <submittedName>
        <fullName evidence="1">Uncharacterized protein</fullName>
    </submittedName>
</protein>
<dbReference type="Proteomes" id="UP000075663">
    <property type="component" value="Unassembled WGS sequence"/>
</dbReference>
<organism evidence="1 2">
    <name type="scientific">Roseivirga seohaensis</name>
    <dbReference type="NCBI Taxonomy" id="1914963"/>
    <lineage>
        <taxon>Bacteria</taxon>
        <taxon>Pseudomonadati</taxon>
        <taxon>Bacteroidota</taxon>
        <taxon>Cytophagia</taxon>
        <taxon>Cytophagales</taxon>
        <taxon>Roseivirgaceae</taxon>
        <taxon>Roseivirga</taxon>
    </lineage>
</organism>
<reference evidence="1 2" key="1">
    <citation type="submission" date="2016-01" db="EMBL/GenBank/DDBJ databases">
        <title>Genome sequencing of Roseivirga seohaensis SW-152.</title>
        <authorList>
            <person name="Selvaratnam C."/>
            <person name="Thevarajoo S."/>
            <person name="Goh K.M."/>
            <person name="Ee R."/>
            <person name="Chan K.-G."/>
            <person name="Chong C.S."/>
        </authorList>
    </citation>
    <scope>NUCLEOTIDE SEQUENCE [LARGE SCALE GENOMIC DNA]</scope>
    <source>
        <strain evidence="1 2">SW-152</strain>
    </source>
</reference>
<dbReference type="InterPro" id="IPR027417">
    <property type="entry name" value="P-loop_NTPase"/>
</dbReference>
<dbReference type="Gene3D" id="3.40.50.300">
    <property type="entry name" value="P-loop containing nucleotide triphosphate hydrolases"/>
    <property type="match status" value="1"/>
</dbReference>
<accession>A0A150XZU7</accession>
<sequence>MANNFTTSVNIIRDTDRDFSYIPTPNAKQIVGQIVNDFKKGIRSFNVVGTYGTGKSSFLLAFEQSITGKKRYFDPNFLTNPKFDFVKFIGSYSSIVEQFSDAFEVQTNKNQQENILSEIFNRYHSMGNDDKVLFLLIDEFGKFLEYASKHNPEKELYFVQQLAEFCNNPKHNIVLITTVHQSLESYAYSLSKTQQQEWTKVKGRFREITFNEPVEQLLFLASEYVAENFETKASELEIEKCLKLTTETKAFNFNKDYLKEIASKLYPLDILSANILTLSLQRYGQNERSLFSFLESSDHTGLTKFNKQENPFYNLSNVYDYLNFNFYSFLTSRYNPDFSAWSSIRSSIEEVERAFDSNINDYIKAVKTIGLLNIFSASGSILDLNFFIDYLKTACGVSDAKEVIKNLETKNIIRYRSHSRRFILFEGTDLDIQTALIEAGNRISEVVDITTLLNKHIRFNPVFAKQYSFTTGTPRYFKFVISDYPELGKIPEGEIDGYINLVFNSKLKEIDIQNISKQEEEAIIYCFFNNSAEIKNLLFEIEKIQKVHDENKDDKVAKRELENIIESQIRLLNHYITDSIYSGSKDVKWFFSGAEKKISDKKDFNKLLSQVCSIVYDATPVFKNELVNKHKISSSIHTAKKNYFKALSNNWDKEHLGFDDSKFPPEKTIYLSLLKENGISPIRENATDVISIDRTSSFYKLWCASEDFIESAKSEQLKVSELSELLNKRPFKLKQGLIDFWVPTFLFLKRDDFAIFNDDSYIPNLSEENLELIAKYPEKYSIKTFDIEGVKLDIFNSYRTFLNIATEQKFDNNSFIETIKPFIVFYKQLPEYSKNTKRLSPSAIKIRKAIITSKDPEKTFFEAFPSALGLTLSALQKDKSKLQNYTISLQDAVKELRTAYDELLMRFEDFICSEFVGQSSNFVEYKGHLQKRFSKLKKHMLLSNQKTFVQRLDSPLDDRKAWLNSIAQAISGKTLETFSDEDEILLYEKFKAMILELDSLTKISNNDIDDSKEEVIGVKIDSFFSKIDPKVVRVPKNKSKEIEHLKNELRNKLGTDNTSNIAAVLNLLKELLQ</sequence>
<dbReference type="PROSITE" id="PS00018">
    <property type="entry name" value="EF_HAND_1"/>
    <property type="match status" value="1"/>
</dbReference>
<proteinExistence type="predicted"/>
<dbReference type="EMBL" id="LRPB01000023">
    <property type="protein sequence ID" value="KYG84182.1"/>
    <property type="molecule type" value="Genomic_DNA"/>
</dbReference>
<dbReference type="AlphaFoldDB" id="A0A150XZU7"/>
<dbReference type="SUPFAM" id="SSF52540">
    <property type="entry name" value="P-loop containing nucleoside triphosphate hydrolases"/>
    <property type="match status" value="1"/>
</dbReference>
<evidence type="ECO:0000313" key="1">
    <source>
        <dbReference type="EMBL" id="KYG84182.1"/>
    </source>
</evidence>
<dbReference type="InterPro" id="IPR018247">
    <property type="entry name" value="EF_Hand_1_Ca_BS"/>
</dbReference>
<dbReference type="RefSeq" id="WP_062300965.1">
    <property type="nucleotide sequence ID" value="NZ_LRPB01000023.1"/>
</dbReference>